<feature type="region of interest" description="Disordered" evidence="1">
    <location>
        <begin position="89"/>
        <end position="116"/>
    </location>
</feature>
<dbReference type="Proteomes" id="UP000177942">
    <property type="component" value="Unassembled WGS sequence"/>
</dbReference>
<keyword evidence="2" id="KW-1133">Transmembrane helix</keyword>
<evidence type="ECO:0000256" key="2">
    <source>
        <dbReference type="SAM" id="Phobius"/>
    </source>
</evidence>
<gene>
    <name evidence="3" type="ORF">A3A16_00680</name>
</gene>
<protein>
    <submittedName>
        <fullName evidence="3">Uncharacterized protein</fullName>
    </submittedName>
</protein>
<evidence type="ECO:0000313" key="4">
    <source>
        <dbReference type="Proteomes" id="UP000177942"/>
    </source>
</evidence>
<feature type="transmembrane region" description="Helical" evidence="2">
    <location>
        <begin position="6"/>
        <end position="28"/>
    </location>
</feature>
<sequence length="116" mass="13171">MAEQLVWVGFTAILFLVGLCVLGAILSIEKKSKRYASLAALYFFVCGMVCVFAGLVTAMPWFKFFMMLAAGCNLIWGIEYVRQYHKESKKASLPCPEENREKQKTNQGAEHFDRYA</sequence>
<evidence type="ECO:0000313" key="3">
    <source>
        <dbReference type="EMBL" id="OGY65191.1"/>
    </source>
</evidence>
<evidence type="ECO:0000256" key="1">
    <source>
        <dbReference type="SAM" id="MobiDB-lite"/>
    </source>
</evidence>
<feature type="transmembrane region" description="Helical" evidence="2">
    <location>
        <begin position="35"/>
        <end position="55"/>
    </location>
</feature>
<dbReference type="EMBL" id="MHJJ01000014">
    <property type="protein sequence ID" value="OGY65191.1"/>
    <property type="molecule type" value="Genomic_DNA"/>
</dbReference>
<comment type="caution">
    <text evidence="3">The sequence shown here is derived from an EMBL/GenBank/DDBJ whole genome shotgun (WGS) entry which is preliminary data.</text>
</comment>
<feature type="compositionally biased region" description="Basic and acidic residues" evidence="1">
    <location>
        <begin position="97"/>
        <end position="116"/>
    </location>
</feature>
<organism evidence="3 4">
    <name type="scientific">Candidatus Harrisonbacteria bacterium RIFCSPLOWO2_01_FULL_44_18</name>
    <dbReference type="NCBI Taxonomy" id="1798407"/>
    <lineage>
        <taxon>Bacteria</taxon>
        <taxon>Candidatus Harrisoniibacteriota</taxon>
    </lineage>
</organism>
<dbReference type="AlphaFoldDB" id="A0A1G1ZKZ5"/>
<keyword evidence="2" id="KW-0812">Transmembrane</keyword>
<keyword evidence="2" id="KW-0472">Membrane</keyword>
<proteinExistence type="predicted"/>
<reference evidence="3 4" key="1">
    <citation type="journal article" date="2016" name="Nat. Commun.">
        <title>Thousands of microbial genomes shed light on interconnected biogeochemical processes in an aquifer system.</title>
        <authorList>
            <person name="Anantharaman K."/>
            <person name="Brown C.T."/>
            <person name="Hug L.A."/>
            <person name="Sharon I."/>
            <person name="Castelle C.J."/>
            <person name="Probst A.J."/>
            <person name="Thomas B.C."/>
            <person name="Singh A."/>
            <person name="Wilkins M.J."/>
            <person name="Karaoz U."/>
            <person name="Brodie E.L."/>
            <person name="Williams K.H."/>
            <person name="Hubbard S.S."/>
            <person name="Banfield J.F."/>
        </authorList>
    </citation>
    <scope>NUCLEOTIDE SEQUENCE [LARGE SCALE GENOMIC DNA]</scope>
</reference>
<name>A0A1G1ZKZ5_9BACT</name>
<accession>A0A1G1ZKZ5</accession>